<evidence type="ECO:0000256" key="4">
    <source>
        <dbReference type="ARBA" id="ARBA00022475"/>
    </source>
</evidence>
<comment type="function">
    <text evidence="1">Putative odorant or sperm cell receptor.</text>
</comment>
<evidence type="ECO:0000256" key="10">
    <source>
        <dbReference type="ARBA" id="ARBA00023180"/>
    </source>
</evidence>
<dbReference type="FunFam" id="1.10.1220.70:FF:000001">
    <property type="entry name" value="Olfactory receptor"/>
    <property type="match status" value="1"/>
</dbReference>
<dbReference type="GO" id="GO:0004930">
    <property type="term" value="F:G protein-coupled receptor activity"/>
    <property type="evidence" value="ECO:0007669"/>
    <property type="project" value="UniProtKB-KW"/>
</dbReference>
<dbReference type="Gene3D" id="1.20.1070.10">
    <property type="entry name" value="Rhodopsin 7-helix transmembrane proteins"/>
    <property type="match status" value="1"/>
</dbReference>
<feature type="transmembrane region" description="Helical" evidence="12">
    <location>
        <begin position="25"/>
        <end position="48"/>
    </location>
</feature>
<evidence type="ECO:0000259" key="13">
    <source>
        <dbReference type="PROSITE" id="PS50262"/>
    </source>
</evidence>
<feature type="transmembrane region" description="Helical" evidence="12">
    <location>
        <begin position="98"/>
        <end position="118"/>
    </location>
</feature>
<keyword evidence="11" id="KW-0807">Transducer</keyword>
<evidence type="ECO:0000313" key="14">
    <source>
        <dbReference type="Proteomes" id="UP000248481"/>
    </source>
</evidence>
<protein>
    <submittedName>
        <fullName evidence="15">Olfactory receptor 5W2-like</fullName>
    </submittedName>
</protein>
<evidence type="ECO:0000256" key="11">
    <source>
        <dbReference type="ARBA" id="ARBA00023224"/>
    </source>
</evidence>
<keyword evidence="8 12" id="KW-0472">Membrane</keyword>
<organism evidence="14 15">
    <name type="scientific">Neomonachus schauinslandi</name>
    <name type="common">Hawaiian monk seal</name>
    <name type="synonym">Monachus schauinslandi</name>
    <dbReference type="NCBI Taxonomy" id="29088"/>
    <lineage>
        <taxon>Eukaryota</taxon>
        <taxon>Metazoa</taxon>
        <taxon>Chordata</taxon>
        <taxon>Craniata</taxon>
        <taxon>Vertebrata</taxon>
        <taxon>Euteleostomi</taxon>
        <taxon>Mammalia</taxon>
        <taxon>Eutheria</taxon>
        <taxon>Laurasiatheria</taxon>
        <taxon>Carnivora</taxon>
        <taxon>Caniformia</taxon>
        <taxon>Pinnipedia</taxon>
        <taxon>Phocidae</taxon>
        <taxon>Monachinae</taxon>
        <taxon>Monachini</taxon>
        <taxon>Neomonachus</taxon>
    </lineage>
</organism>
<dbReference type="PANTHER" id="PTHR48018">
    <property type="entry name" value="OLFACTORY RECEPTOR"/>
    <property type="match status" value="1"/>
</dbReference>
<dbReference type="PRINTS" id="PR00245">
    <property type="entry name" value="OLFACTORYR"/>
</dbReference>
<proteinExistence type="inferred from homology"/>
<feature type="transmembrane region" description="Helical" evidence="12">
    <location>
        <begin position="235"/>
        <end position="260"/>
    </location>
</feature>
<evidence type="ECO:0000256" key="3">
    <source>
        <dbReference type="ARBA" id="ARBA00010663"/>
    </source>
</evidence>
<name>A0A2Y9GSQ3_NEOSC</name>
<comment type="subcellular location">
    <subcellularLocation>
        <location evidence="2">Cell membrane</location>
        <topology evidence="2">Multi-pass membrane protein</topology>
    </subcellularLocation>
</comment>
<sequence>MDEGNCTSLTEFIFLGITNNPGMKVTLFTTFLVVCLINLVANLGMIILIRMDSQLHTPMYFFLSHLSFCDLCYSTAAGPKILVDLLAKNKSIPFFGCALQFLIFCMFADSECLLLAVMAFDGYKTIGNPLLYTANMSNTVCSLLMGGVYMLGTADALIHTTLTFRLCFCGSNEINHFFCDLPPLYLLSCSDTDINELALFTVFGFIELSTISGVLISYCYITLSVMKIHSAEGRFKAFSTCTSHLTAVAIFQGTMLFMYFRPSSSYSLDQDKMTSLFYTLVIPTLNPLIYSLWNKDVKEALKELKIKSGFKYLYHIHMLCGCCFCKIILHNTREAKLSQKL</sequence>
<keyword evidence="4" id="KW-1003">Cell membrane</keyword>
<dbReference type="GO" id="GO:0005886">
    <property type="term" value="C:plasma membrane"/>
    <property type="evidence" value="ECO:0007669"/>
    <property type="project" value="UniProtKB-SubCell"/>
</dbReference>
<feature type="transmembrane region" description="Helical" evidence="12">
    <location>
        <begin position="60"/>
        <end position="78"/>
    </location>
</feature>
<reference evidence="15" key="1">
    <citation type="submission" date="2025-08" db="UniProtKB">
        <authorList>
            <consortium name="RefSeq"/>
        </authorList>
    </citation>
    <scope>IDENTIFICATION</scope>
    <source>
        <tissue evidence="15">Blood</tissue>
    </source>
</reference>
<evidence type="ECO:0000256" key="7">
    <source>
        <dbReference type="ARBA" id="ARBA00023040"/>
    </source>
</evidence>
<dbReference type="KEGG" id="nsu:110576109"/>
<feature type="domain" description="G-protein coupled receptors family 1 profile" evidence="13">
    <location>
        <begin position="41"/>
        <end position="290"/>
    </location>
</feature>
<comment type="similarity">
    <text evidence="3">Belongs to the G-protein coupled receptor 1 family.</text>
</comment>
<keyword evidence="7" id="KW-0297">G-protein coupled receptor</keyword>
<evidence type="ECO:0000256" key="8">
    <source>
        <dbReference type="ARBA" id="ARBA00023136"/>
    </source>
</evidence>
<dbReference type="InParanoid" id="A0A2Y9GSQ3"/>
<feature type="transmembrane region" description="Helical" evidence="12">
    <location>
        <begin position="130"/>
        <end position="152"/>
    </location>
</feature>
<dbReference type="GO" id="GO:0004984">
    <property type="term" value="F:olfactory receptor activity"/>
    <property type="evidence" value="ECO:0007669"/>
    <property type="project" value="InterPro"/>
</dbReference>
<dbReference type="InterPro" id="IPR017452">
    <property type="entry name" value="GPCR_Rhodpsn_7TM"/>
</dbReference>
<keyword evidence="5 12" id="KW-0812">Transmembrane</keyword>
<accession>A0A2Y9GSQ3</accession>
<keyword evidence="6 12" id="KW-1133">Transmembrane helix</keyword>
<dbReference type="AlphaFoldDB" id="A0A2Y9GSQ3"/>
<dbReference type="SUPFAM" id="SSF81321">
    <property type="entry name" value="Family A G protein-coupled receptor-like"/>
    <property type="match status" value="1"/>
</dbReference>
<evidence type="ECO:0000256" key="1">
    <source>
        <dbReference type="ARBA" id="ARBA00003929"/>
    </source>
</evidence>
<keyword evidence="10" id="KW-0325">Glycoprotein</keyword>
<dbReference type="STRING" id="29088.A0A2Y9GSQ3"/>
<evidence type="ECO:0000256" key="12">
    <source>
        <dbReference type="SAM" id="Phobius"/>
    </source>
</evidence>
<dbReference type="InterPro" id="IPR000725">
    <property type="entry name" value="Olfact_rcpt"/>
</dbReference>
<dbReference type="Proteomes" id="UP000248481">
    <property type="component" value="Chromosome 11"/>
</dbReference>
<evidence type="ECO:0000256" key="6">
    <source>
        <dbReference type="ARBA" id="ARBA00022989"/>
    </source>
</evidence>
<feature type="transmembrane region" description="Helical" evidence="12">
    <location>
        <begin position="275"/>
        <end position="292"/>
    </location>
</feature>
<evidence type="ECO:0000256" key="9">
    <source>
        <dbReference type="ARBA" id="ARBA00023170"/>
    </source>
</evidence>
<dbReference type="CDD" id="cd15945">
    <property type="entry name" value="7tmA_OR5C1-like"/>
    <property type="match status" value="1"/>
</dbReference>
<dbReference type="InterPro" id="IPR000276">
    <property type="entry name" value="GPCR_Rhodpsn"/>
</dbReference>
<dbReference type="RefSeq" id="XP_021540875.2">
    <property type="nucleotide sequence ID" value="XM_021685200.2"/>
</dbReference>
<dbReference type="PROSITE" id="PS50262">
    <property type="entry name" value="G_PROTEIN_RECEP_F1_2"/>
    <property type="match status" value="1"/>
</dbReference>
<dbReference type="PRINTS" id="PR00237">
    <property type="entry name" value="GPCRRHODOPSN"/>
</dbReference>
<evidence type="ECO:0000256" key="2">
    <source>
        <dbReference type="ARBA" id="ARBA00004651"/>
    </source>
</evidence>
<keyword evidence="9" id="KW-0675">Receptor</keyword>
<gene>
    <name evidence="15" type="primary">LOC110576109</name>
</gene>
<feature type="transmembrane region" description="Helical" evidence="12">
    <location>
        <begin position="197"/>
        <end position="223"/>
    </location>
</feature>
<evidence type="ECO:0000313" key="15">
    <source>
        <dbReference type="RefSeq" id="XP_021540875.2"/>
    </source>
</evidence>
<dbReference type="Pfam" id="PF13853">
    <property type="entry name" value="7tm_4"/>
    <property type="match status" value="1"/>
</dbReference>
<dbReference type="FunFam" id="1.20.1070.10:FF:000003">
    <property type="entry name" value="Olfactory receptor"/>
    <property type="match status" value="1"/>
</dbReference>
<keyword evidence="14" id="KW-1185">Reference proteome</keyword>
<evidence type="ECO:0000256" key="5">
    <source>
        <dbReference type="ARBA" id="ARBA00022692"/>
    </source>
</evidence>